<evidence type="ECO:0000313" key="1">
    <source>
        <dbReference type="EMBL" id="KTD55354.1"/>
    </source>
</evidence>
<dbReference type="EMBL" id="UGOW01000001">
    <property type="protein sequence ID" value="STY16527.1"/>
    <property type="molecule type" value="Genomic_DNA"/>
</dbReference>
<dbReference type="Proteomes" id="UP000054639">
    <property type="component" value="Unassembled WGS sequence"/>
</dbReference>
<reference evidence="1 3" key="1">
    <citation type="submission" date="2015-11" db="EMBL/GenBank/DDBJ databases">
        <title>Genomic analysis of 38 Legionella species identifies large and diverse effector repertoires.</title>
        <authorList>
            <person name="Burstein D."/>
            <person name="Amaro F."/>
            <person name="Zusman T."/>
            <person name="Lifshitz Z."/>
            <person name="Cohen O."/>
            <person name="Gilbert J.A."/>
            <person name="Pupko T."/>
            <person name="Shuman H.A."/>
            <person name="Segal G."/>
        </authorList>
    </citation>
    <scope>NUCLEOTIDE SEQUENCE [LARGE SCALE GENOMIC DNA]</scope>
    <source>
        <strain evidence="1 3">ATCC 49507</strain>
    </source>
</reference>
<reference evidence="2 4" key="2">
    <citation type="submission" date="2018-06" db="EMBL/GenBank/DDBJ databases">
        <authorList>
            <consortium name="Pathogen Informatics"/>
            <person name="Doyle S."/>
        </authorList>
    </citation>
    <scope>NUCLEOTIDE SEQUENCE [LARGE SCALE GENOMIC DNA]</scope>
    <source>
        <strain evidence="2 4">NCTC12376</strain>
    </source>
</reference>
<evidence type="ECO:0000313" key="3">
    <source>
        <dbReference type="Proteomes" id="UP000054639"/>
    </source>
</evidence>
<protein>
    <submittedName>
        <fullName evidence="2">Uncharacterized protein</fullName>
    </submittedName>
</protein>
<gene>
    <name evidence="1" type="ORF">Lqua_0071</name>
    <name evidence="2" type="ORF">NCTC12376_00318</name>
</gene>
<accession>A0A378KSS3</accession>
<name>A0A378KSS3_9GAMM</name>
<evidence type="ECO:0000313" key="2">
    <source>
        <dbReference type="EMBL" id="STY16527.1"/>
    </source>
</evidence>
<sequence length="79" mass="9304">MFSIKFRLYERSEVIQNTVPIRLRSGLLRVARKDGYLNDHQDLNKYVFGAINYARITQIVARIRRSNNTGSIHDNHPQF</sequence>
<dbReference type="Proteomes" id="UP000254230">
    <property type="component" value="Unassembled WGS sequence"/>
</dbReference>
<dbReference type="AlphaFoldDB" id="A0A378KSS3"/>
<keyword evidence="3" id="KW-1185">Reference proteome</keyword>
<organism evidence="2 4">
    <name type="scientific">Legionella quateirensis</name>
    <dbReference type="NCBI Taxonomy" id="45072"/>
    <lineage>
        <taxon>Bacteria</taxon>
        <taxon>Pseudomonadati</taxon>
        <taxon>Pseudomonadota</taxon>
        <taxon>Gammaproteobacteria</taxon>
        <taxon>Legionellales</taxon>
        <taxon>Legionellaceae</taxon>
        <taxon>Legionella</taxon>
    </lineage>
</organism>
<dbReference type="EMBL" id="LNYR01000001">
    <property type="protein sequence ID" value="KTD55354.1"/>
    <property type="molecule type" value="Genomic_DNA"/>
</dbReference>
<evidence type="ECO:0000313" key="4">
    <source>
        <dbReference type="Proteomes" id="UP000254230"/>
    </source>
</evidence>
<proteinExistence type="predicted"/>